<evidence type="ECO:0000256" key="2">
    <source>
        <dbReference type="ARBA" id="ARBA00001946"/>
    </source>
</evidence>
<dbReference type="PIRSF" id="PIRSF037748">
    <property type="entry name" value="RnhC"/>
    <property type="match status" value="1"/>
</dbReference>
<dbReference type="GO" id="GO:0004523">
    <property type="term" value="F:RNA-DNA hybrid ribonuclease activity"/>
    <property type="evidence" value="ECO:0007669"/>
    <property type="project" value="UniProtKB-UniRule"/>
</dbReference>
<comment type="similarity">
    <text evidence="5">Belongs to the RNase HII family. RnhC subfamily.</text>
</comment>
<evidence type="ECO:0000256" key="11">
    <source>
        <dbReference type="ARBA" id="ARBA00022842"/>
    </source>
</evidence>
<comment type="caution">
    <text evidence="15">The sequence shown here is derived from an EMBL/GenBank/DDBJ whole genome shotgun (WGS) entry which is preliminary data.</text>
</comment>
<evidence type="ECO:0000313" key="17">
    <source>
        <dbReference type="Proteomes" id="UP000031565"/>
    </source>
</evidence>
<comment type="cofactor">
    <cofactor evidence="12">
        <name>Mn(2+)</name>
        <dbReference type="ChEBI" id="CHEBI:29035"/>
    </cofactor>
    <cofactor evidence="12">
        <name>Mg(2+)</name>
        <dbReference type="ChEBI" id="CHEBI:18420"/>
    </cofactor>
    <text evidence="12">Manganese or magnesium. Binds 1 divalent metal ion per monomer in the absence of substrate. May bind a second metal ion after substrate binding.</text>
</comment>
<evidence type="ECO:0000256" key="12">
    <source>
        <dbReference type="PROSITE-ProRule" id="PRU01319"/>
    </source>
</evidence>
<keyword evidence="10 12" id="KW-0378">Hydrolase</keyword>
<reference evidence="15" key="3">
    <citation type="submission" date="2017-11" db="EMBL/GenBank/DDBJ databases">
        <title>Cell-free culture of the endosymbiotic bacteria Spiroplasma poulsonii highlights bacterial genes involved in host-symbiont interactions.</title>
        <authorList>
            <person name="Masson F."/>
            <person name="Calderon Copete S.P."/>
            <person name="Schupfer F."/>
            <person name="Garcia-Arraez G."/>
            <person name="Lemaitre B."/>
        </authorList>
    </citation>
    <scope>NUCLEOTIDE SEQUENCE</scope>
    <source>
        <strain evidence="15">MSRO</strain>
    </source>
</reference>
<feature type="binding site" evidence="12">
    <location>
        <position position="93"/>
    </location>
    <ligand>
        <name>a divalent metal cation</name>
        <dbReference type="ChEBI" id="CHEBI:60240"/>
    </ligand>
</feature>
<dbReference type="InterPro" id="IPR004641">
    <property type="entry name" value="RNase_HIII"/>
</dbReference>
<keyword evidence="6" id="KW-0963">Cytoplasm</keyword>
<dbReference type="EMBL" id="RAHC01000002">
    <property type="protein sequence ID" value="RUP77453.1"/>
    <property type="molecule type" value="Genomic_DNA"/>
</dbReference>
<dbReference type="Gene3D" id="3.30.310.10">
    <property type="entry name" value="TATA-Binding Protein"/>
    <property type="match status" value="1"/>
</dbReference>
<evidence type="ECO:0000256" key="8">
    <source>
        <dbReference type="ARBA" id="ARBA00022723"/>
    </source>
</evidence>
<dbReference type="CDD" id="cd06590">
    <property type="entry name" value="RNase_HII_bacteria_HIII_like"/>
    <property type="match status" value="1"/>
</dbReference>
<feature type="binding site" evidence="12">
    <location>
        <position position="92"/>
    </location>
    <ligand>
        <name>a divalent metal cation</name>
        <dbReference type="ChEBI" id="CHEBI:60240"/>
    </ligand>
</feature>
<dbReference type="GO" id="GO:0005737">
    <property type="term" value="C:cytoplasm"/>
    <property type="evidence" value="ECO:0007669"/>
    <property type="project" value="UniProtKB-SubCell"/>
</dbReference>
<dbReference type="InterPro" id="IPR012337">
    <property type="entry name" value="RNaseH-like_sf"/>
</dbReference>
<dbReference type="InterPro" id="IPR024568">
    <property type="entry name" value="RNase_HIII_N"/>
</dbReference>
<dbReference type="RefSeq" id="WP_040093264.1">
    <property type="nucleotide sequence ID" value="NZ_CM020866.1"/>
</dbReference>
<evidence type="ECO:0000256" key="13">
    <source>
        <dbReference type="RuleBase" id="RU003515"/>
    </source>
</evidence>
<gene>
    <name evidence="15" type="primary">rnhC</name>
    <name evidence="16" type="ORF">D6D54_02465</name>
    <name evidence="15" type="ORF">SMSRO_SF009220</name>
</gene>
<evidence type="ECO:0000256" key="5">
    <source>
        <dbReference type="ARBA" id="ARBA00008378"/>
    </source>
</evidence>
<comment type="subcellular location">
    <subcellularLocation>
        <location evidence="4">Cytoplasm</location>
    </subcellularLocation>
</comment>
<evidence type="ECO:0000256" key="6">
    <source>
        <dbReference type="ARBA" id="ARBA00022490"/>
    </source>
</evidence>
<dbReference type="Pfam" id="PF01351">
    <property type="entry name" value="RNase_HII"/>
    <property type="match status" value="1"/>
</dbReference>
<protein>
    <recommendedName>
        <fullName evidence="13">Ribonuclease</fullName>
        <ecNumber evidence="13">3.1.26.4</ecNumber>
    </recommendedName>
</protein>
<dbReference type="GO" id="GO:0043137">
    <property type="term" value="P:DNA replication, removal of RNA primer"/>
    <property type="evidence" value="ECO:0007669"/>
    <property type="project" value="TreeGrafter"/>
</dbReference>
<evidence type="ECO:0000313" key="15">
    <source>
        <dbReference type="EMBL" id="PQM31119.1"/>
    </source>
</evidence>
<comment type="cofactor">
    <cofactor evidence="2">
        <name>Mg(2+)</name>
        <dbReference type="ChEBI" id="CHEBI:18420"/>
    </cofactor>
</comment>
<accession>A0A2P6FCC8</accession>
<evidence type="ECO:0000313" key="16">
    <source>
        <dbReference type="EMBL" id="RUP77453.1"/>
    </source>
</evidence>
<sequence length="295" mass="33455">MNNVSFKKVDPKVIQEIINTYQTYEINNTDPNKVNVFNKSGITISIYKTNSVLFQGYQADKEAAKFFTIPITPIIPASQTTSYFEKDVIGNDEVGVGDVFGPLVVTATYLPPTSFQQLVTLPIKDSKKMTTEQIMTLAPIIQKLVQSVTVVIDNNQYNQWYTQYQNAHVIKALAHNQALVQLLSIYQLTNKTIFIDQFVNATKYFEYLQKITPVVKDNVVFITKGEEKSLAIACSAILSRATFLTTIKNLETKYHLKLPLGASENVKALAQKYKATRPLREYQHFLKIHFNLKAK</sequence>
<proteinExistence type="inferred from homology"/>
<dbReference type="GO" id="GO:0006298">
    <property type="term" value="P:mismatch repair"/>
    <property type="evidence" value="ECO:0007669"/>
    <property type="project" value="TreeGrafter"/>
</dbReference>
<evidence type="ECO:0000256" key="3">
    <source>
        <dbReference type="ARBA" id="ARBA00004065"/>
    </source>
</evidence>
<reference evidence="15" key="1">
    <citation type="submission" date="2014-10" db="EMBL/GenBank/DDBJ databases">
        <authorList>
            <person name="Seo M.-J."/>
            <person name="Seok Y.J."/>
            <person name="Cha I.-T."/>
        </authorList>
    </citation>
    <scope>NUCLEOTIDE SEQUENCE</scope>
    <source>
        <strain evidence="15">MSRO</strain>
    </source>
</reference>
<dbReference type="STRING" id="2138.SMSRO_v1c08870"/>
<dbReference type="GO" id="GO:0003723">
    <property type="term" value="F:RNA binding"/>
    <property type="evidence" value="ECO:0007669"/>
    <property type="project" value="UniProtKB-UniRule"/>
</dbReference>
<dbReference type="NCBIfam" id="TIGR00716">
    <property type="entry name" value="rnhC"/>
    <property type="match status" value="1"/>
</dbReference>
<dbReference type="EC" id="3.1.26.4" evidence="13"/>
<dbReference type="InterPro" id="IPR036397">
    <property type="entry name" value="RNaseH_sf"/>
</dbReference>
<keyword evidence="11" id="KW-0460">Magnesium</keyword>
<reference evidence="16 18" key="4">
    <citation type="journal article" date="2019" name="Genome Biol. Evol.">
        <title>Toxin and genome evolution in a Drosophila defensive symbiosis.</title>
        <authorList>
            <person name="Ballinger M.J."/>
            <person name="Gawryluk R.M."/>
            <person name="Perlman S.J."/>
        </authorList>
    </citation>
    <scope>NUCLEOTIDE SEQUENCE [LARGE SCALE GENOMIC DNA]</scope>
    <source>
        <strain evidence="16">SNeo</strain>
        <strain evidence="18">sNeo</strain>
    </source>
</reference>
<evidence type="ECO:0000256" key="9">
    <source>
        <dbReference type="ARBA" id="ARBA00022759"/>
    </source>
</evidence>
<keyword evidence="7 12" id="KW-0540">Nuclease</keyword>
<dbReference type="Pfam" id="PF11858">
    <property type="entry name" value="DUF3378"/>
    <property type="match status" value="1"/>
</dbReference>
<name>A0A2P6FCC8_9MOLU</name>
<keyword evidence="9 12" id="KW-0255">Endonuclease</keyword>
<dbReference type="Proteomes" id="UP000031565">
    <property type="component" value="Unassembled WGS sequence"/>
</dbReference>
<evidence type="ECO:0000259" key="14">
    <source>
        <dbReference type="PROSITE" id="PS51975"/>
    </source>
</evidence>
<keyword evidence="17" id="KW-1185">Reference proteome</keyword>
<feature type="binding site" evidence="12">
    <location>
        <position position="196"/>
    </location>
    <ligand>
        <name>a divalent metal cation</name>
        <dbReference type="ChEBI" id="CHEBI:60240"/>
    </ligand>
</feature>
<reference evidence="15 17" key="2">
    <citation type="journal article" date="2015" name="MBio">
        <title>Genome sequence of the Drosophila melanogaster male-killing Spiroplasma strain MSRO endosymbiont.</title>
        <authorList>
            <person name="Paredes J.C."/>
            <person name="Herren J.K."/>
            <person name="Schupfer F."/>
            <person name="Marin R."/>
            <person name="Claverol S."/>
            <person name="Kuo C.H."/>
            <person name="Lemaitre B."/>
            <person name="Beven L."/>
        </authorList>
    </citation>
    <scope>NUCLEOTIDE SEQUENCE [LARGE SCALE GENOMIC DNA]</scope>
    <source>
        <strain evidence="15 17">MSRO</strain>
    </source>
</reference>
<dbReference type="InterPro" id="IPR012295">
    <property type="entry name" value="TBP_dom_sf"/>
</dbReference>
<dbReference type="SUPFAM" id="SSF53098">
    <property type="entry name" value="Ribonuclease H-like"/>
    <property type="match status" value="1"/>
</dbReference>
<feature type="domain" description="RNase H type-2" evidence="14">
    <location>
        <begin position="86"/>
        <end position="295"/>
    </location>
</feature>
<dbReference type="Gene3D" id="3.30.420.10">
    <property type="entry name" value="Ribonuclease H-like superfamily/Ribonuclease H"/>
    <property type="match status" value="1"/>
</dbReference>
<organism evidence="15 17">
    <name type="scientific">Spiroplasma poulsonii</name>
    <dbReference type="NCBI Taxonomy" id="2138"/>
    <lineage>
        <taxon>Bacteria</taxon>
        <taxon>Bacillati</taxon>
        <taxon>Mycoplasmatota</taxon>
        <taxon>Mollicutes</taxon>
        <taxon>Entomoplasmatales</taxon>
        <taxon>Spiroplasmataceae</taxon>
        <taxon>Spiroplasma</taxon>
    </lineage>
</organism>
<evidence type="ECO:0000256" key="10">
    <source>
        <dbReference type="ARBA" id="ARBA00022801"/>
    </source>
</evidence>
<evidence type="ECO:0000256" key="7">
    <source>
        <dbReference type="ARBA" id="ARBA00022722"/>
    </source>
</evidence>
<dbReference type="InterPro" id="IPR024567">
    <property type="entry name" value="RNase_HII/HIII_dom"/>
</dbReference>
<dbReference type="PROSITE" id="PS51975">
    <property type="entry name" value="RNASE_H_2"/>
    <property type="match status" value="1"/>
</dbReference>
<evidence type="ECO:0000313" key="18">
    <source>
        <dbReference type="Proteomes" id="UP000274545"/>
    </source>
</evidence>
<evidence type="ECO:0000256" key="4">
    <source>
        <dbReference type="ARBA" id="ARBA00004496"/>
    </source>
</evidence>
<keyword evidence="8 12" id="KW-0479">Metal-binding</keyword>
<dbReference type="PANTHER" id="PTHR10954">
    <property type="entry name" value="RIBONUCLEASE H2 SUBUNIT A"/>
    <property type="match status" value="1"/>
</dbReference>
<dbReference type="PANTHER" id="PTHR10954:SF23">
    <property type="entry name" value="RIBONUCLEASE"/>
    <property type="match status" value="1"/>
</dbReference>
<comment type="catalytic activity">
    <reaction evidence="1 12 13">
        <text>Endonucleolytic cleavage to 5'-phosphomonoester.</text>
        <dbReference type="EC" id="3.1.26.4"/>
    </reaction>
</comment>
<dbReference type="AlphaFoldDB" id="A0A2P6FCC8"/>
<dbReference type="Proteomes" id="UP000274545">
    <property type="component" value="Unassembled WGS sequence"/>
</dbReference>
<dbReference type="InterPro" id="IPR001352">
    <property type="entry name" value="RNase_HII/HIII"/>
</dbReference>
<evidence type="ECO:0000256" key="1">
    <source>
        <dbReference type="ARBA" id="ARBA00000077"/>
    </source>
</evidence>
<dbReference type="GO" id="GO:0046872">
    <property type="term" value="F:metal ion binding"/>
    <property type="evidence" value="ECO:0007669"/>
    <property type="project" value="UniProtKB-KW"/>
</dbReference>
<dbReference type="OrthoDB" id="9777935at2"/>
<comment type="function">
    <text evidence="3 13">Endonuclease that specifically degrades the RNA of RNA-DNA hybrids.</text>
</comment>
<dbReference type="GO" id="GO:0032299">
    <property type="term" value="C:ribonuclease H2 complex"/>
    <property type="evidence" value="ECO:0007669"/>
    <property type="project" value="TreeGrafter"/>
</dbReference>
<dbReference type="EMBL" id="JTLV02000001">
    <property type="protein sequence ID" value="PQM31119.1"/>
    <property type="molecule type" value="Genomic_DNA"/>
</dbReference>